<dbReference type="PANTHER" id="PTHR11388:SF142">
    <property type="entry name" value="SOLUTE CARRIER ORGANIC ANION TRANSPORTER FAMILY MEMBER 5A1"/>
    <property type="match status" value="1"/>
</dbReference>
<dbReference type="Gene3D" id="1.20.1250.20">
    <property type="entry name" value="MFS general substrate transporter like domains"/>
    <property type="match status" value="1"/>
</dbReference>
<evidence type="ECO:0000313" key="11">
    <source>
        <dbReference type="EMBL" id="CAL5137542.1"/>
    </source>
</evidence>
<keyword evidence="3" id="KW-1003">Cell membrane</keyword>
<comment type="subcellular location">
    <subcellularLocation>
        <location evidence="1 8">Cell membrane</location>
        <topology evidence="1 8">Multi-pass membrane protein</topology>
    </subcellularLocation>
</comment>
<feature type="transmembrane region" description="Helical" evidence="8">
    <location>
        <begin position="483"/>
        <end position="502"/>
    </location>
</feature>
<feature type="transmembrane region" description="Helical" evidence="8">
    <location>
        <begin position="281"/>
        <end position="305"/>
    </location>
</feature>
<evidence type="ECO:0000256" key="3">
    <source>
        <dbReference type="ARBA" id="ARBA00022475"/>
    </source>
</evidence>
<keyword evidence="8" id="KW-0813">Transport</keyword>
<dbReference type="Pfam" id="PF03137">
    <property type="entry name" value="OATP"/>
    <property type="match status" value="1"/>
</dbReference>
<sequence length="769" mass="84880">MTTQLPCVPSGSSRIVFHDSTSEGGNNKREVESFHSLVTIHSSESEVEKSCGLWKWRPNCLRHADSIRIFLIVACLVSFAQSALSGYYASQVTTLEKRFAVGSSIIGVVNSFFELGYICFVVFVSYAGGRGHVPLYMANGLFLMCLGTILWTSPHFIFTPAPITSRSVDTVPFCLPPDVIDRTNPQTLSTPPSVDAGYAFLPILFIAQVLIGGGSSPILTLAPPFIDDHVKPDRAPPMIAAQYAAAAMGPVFGFGLGGLLLRQPADLGRPSPFKPTDPEWIGAWWLGFLILGSIYLSGGFVLLCFPRHLHDYCKPRRKRASNREIQRNGSAGSVSRPGRQLQTVSTEGSLQTAAEDASDVRIPWSGYSGSFSRERQEHYLCSPNRRCKAFKSGNWTKFSNTLYSLFHNKVYIAVSLCICSEMFLIIGFSSFLPKYLEMEYHISKSLTSIIAGGLIIPSGAIGILAGGLILNRFKFRRACAARFIVFVNLIIAILLSLFFFLGCHNPSIAGITSDYPVRDVYTSSSKYSLQVKCNQNCPCSENTWFPVCDRRTGVTFISPCFAGCNVSSNTYAKNGEVVYQHCSCLPREGKSEDRIVYRGECPLDCAKLPFFIPALVACLFLTGVIQNPLIMVTMRSVDRSERSFALGLQFVIIRVLAYIPSPIVFGRVIDGACRFWRHEFGRRGDCAFVDVRHLNIYLAGLSVVVKGCGFIFYFFLIYFIRTSPSEDAYPERDTMVDPRNVEKQVVDPAPLTAGADDSLQSVPDPAQQL</sequence>
<evidence type="ECO:0000256" key="2">
    <source>
        <dbReference type="ARBA" id="ARBA00009657"/>
    </source>
</evidence>
<dbReference type="GO" id="GO:0016323">
    <property type="term" value="C:basolateral plasma membrane"/>
    <property type="evidence" value="ECO:0007669"/>
    <property type="project" value="TreeGrafter"/>
</dbReference>
<evidence type="ECO:0000256" key="8">
    <source>
        <dbReference type="RuleBase" id="RU362056"/>
    </source>
</evidence>
<feature type="transmembrane region" description="Helical" evidence="8">
    <location>
        <begin position="101"/>
        <end position="124"/>
    </location>
</feature>
<evidence type="ECO:0000256" key="1">
    <source>
        <dbReference type="ARBA" id="ARBA00004651"/>
    </source>
</evidence>
<dbReference type="Pfam" id="PF07648">
    <property type="entry name" value="Kazal_2"/>
    <property type="match status" value="1"/>
</dbReference>
<dbReference type="AlphaFoldDB" id="A0AAV2TQ92"/>
<keyword evidence="4 8" id="KW-0812">Transmembrane</keyword>
<dbReference type="SUPFAM" id="SSF103473">
    <property type="entry name" value="MFS general substrate transporter"/>
    <property type="match status" value="1"/>
</dbReference>
<dbReference type="PROSITE" id="PS51465">
    <property type="entry name" value="KAZAL_2"/>
    <property type="match status" value="1"/>
</dbReference>
<organism evidence="11 12">
    <name type="scientific">Calicophoron daubneyi</name>
    <name type="common">Rumen fluke</name>
    <name type="synonym">Paramphistomum daubneyi</name>
    <dbReference type="NCBI Taxonomy" id="300641"/>
    <lineage>
        <taxon>Eukaryota</taxon>
        <taxon>Metazoa</taxon>
        <taxon>Spiralia</taxon>
        <taxon>Lophotrochozoa</taxon>
        <taxon>Platyhelminthes</taxon>
        <taxon>Trematoda</taxon>
        <taxon>Digenea</taxon>
        <taxon>Plagiorchiida</taxon>
        <taxon>Pronocephalata</taxon>
        <taxon>Paramphistomoidea</taxon>
        <taxon>Paramphistomidae</taxon>
        <taxon>Calicophoron</taxon>
    </lineage>
</organism>
<feature type="transmembrane region" description="Helical" evidence="8">
    <location>
        <begin position="136"/>
        <end position="158"/>
    </location>
</feature>
<keyword evidence="8" id="KW-0406">Ion transport</keyword>
<comment type="similarity">
    <text evidence="2 8">Belongs to the organo anion transporter (TC 2.A.60) family.</text>
</comment>
<dbReference type="EMBL" id="CAXLJL010000401">
    <property type="protein sequence ID" value="CAL5137542.1"/>
    <property type="molecule type" value="Genomic_DNA"/>
</dbReference>
<dbReference type="GO" id="GO:0006811">
    <property type="term" value="P:monoatomic ion transport"/>
    <property type="evidence" value="ECO:0007669"/>
    <property type="project" value="UniProtKB-KW"/>
</dbReference>
<accession>A0AAV2TQ92</accession>
<evidence type="ECO:0000313" key="12">
    <source>
        <dbReference type="Proteomes" id="UP001497525"/>
    </source>
</evidence>
<feature type="transmembrane region" description="Helical" evidence="8">
    <location>
        <begin position="67"/>
        <end position="89"/>
    </location>
</feature>
<evidence type="ECO:0000256" key="4">
    <source>
        <dbReference type="ARBA" id="ARBA00022692"/>
    </source>
</evidence>
<feature type="domain" description="Kazal-like" evidence="10">
    <location>
        <begin position="527"/>
        <end position="586"/>
    </location>
</feature>
<dbReference type="NCBIfam" id="TIGR00805">
    <property type="entry name" value="oat"/>
    <property type="match status" value="1"/>
</dbReference>
<evidence type="ECO:0000256" key="7">
    <source>
        <dbReference type="ARBA" id="ARBA00023157"/>
    </source>
</evidence>
<keyword evidence="6 8" id="KW-0472">Membrane</keyword>
<feature type="transmembrane region" description="Helical" evidence="8">
    <location>
        <begin position="410"/>
        <end position="429"/>
    </location>
</feature>
<dbReference type="InterPro" id="IPR036259">
    <property type="entry name" value="MFS_trans_sf"/>
</dbReference>
<evidence type="ECO:0000256" key="5">
    <source>
        <dbReference type="ARBA" id="ARBA00022989"/>
    </source>
</evidence>
<evidence type="ECO:0000256" key="9">
    <source>
        <dbReference type="SAM" id="MobiDB-lite"/>
    </source>
</evidence>
<feature type="transmembrane region" description="Helical" evidence="8">
    <location>
        <begin position="449"/>
        <end position="471"/>
    </location>
</feature>
<gene>
    <name evidence="11" type="ORF">CDAUBV1_LOCUS11841</name>
</gene>
<feature type="transmembrane region" description="Helical" evidence="8">
    <location>
        <begin position="644"/>
        <end position="665"/>
    </location>
</feature>
<feature type="region of interest" description="Disordered" evidence="9">
    <location>
        <begin position="320"/>
        <end position="347"/>
    </location>
</feature>
<dbReference type="PANTHER" id="PTHR11388">
    <property type="entry name" value="ORGANIC ANION TRANSPORTER"/>
    <property type="match status" value="1"/>
</dbReference>
<protein>
    <recommendedName>
        <fullName evidence="8">Solute carrier organic anion transporter family member</fullName>
    </recommendedName>
</protein>
<dbReference type="InterPro" id="IPR002350">
    <property type="entry name" value="Kazal_dom"/>
</dbReference>
<dbReference type="GO" id="GO:0015347">
    <property type="term" value="F:sodium-independent organic anion transmembrane transporter activity"/>
    <property type="evidence" value="ECO:0007669"/>
    <property type="project" value="TreeGrafter"/>
</dbReference>
<keyword evidence="5 8" id="KW-1133">Transmembrane helix</keyword>
<feature type="transmembrane region" description="Helical" evidence="8">
    <location>
        <begin position="243"/>
        <end position="261"/>
    </location>
</feature>
<evidence type="ECO:0000259" key="10">
    <source>
        <dbReference type="PROSITE" id="PS51465"/>
    </source>
</evidence>
<proteinExistence type="inferred from homology"/>
<keyword evidence="7" id="KW-1015">Disulfide bond</keyword>
<name>A0AAV2TQ92_CALDB</name>
<dbReference type="CDD" id="cd17336">
    <property type="entry name" value="MFS_SLCO_OATP"/>
    <property type="match status" value="1"/>
</dbReference>
<comment type="caution">
    <text evidence="11">The sequence shown here is derived from an EMBL/GenBank/DDBJ whole genome shotgun (WGS) entry which is preliminary data.</text>
</comment>
<feature type="transmembrane region" description="Helical" evidence="8">
    <location>
        <begin position="696"/>
        <end position="720"/>
    </location>
</feature>
<evidence type="ECO:0000256" key="6">
    <source>
        <dbReference type="ARBA" id="ARBA00023136"/>
    </source>
</evidence>
<feature type="transmembrane region" description="Helical" evidence="8">
    <location>
        <begin position="198"/>
        <end position="222"/>
    </location>
</feature>
<reference evidence="11" key="1">
    <citation type="submission" date="2024-06" db="EMBL/GenBank/DDBJ databases">
        <authorList>
            <person name="Liu X."/>
            <person name="Lenzi L."/>
            <person name="Haldenby T S."/>
            <person name="Uol C."/>
        </authorList>
    </citation>
    <scope>NUCLEOTIDE SEQUENCE</scope>
</reference>
<feature type="transmembrane region" description="Helical" evidence="8">
    <location>
        <begin position="610"/>
        <end position="632"/>
    </location>
</feature>
<dbReference type="GO" id="GO:0043252">
    <property type="term" value="P:sodium-independent organic anion transport"/>
    <property type="evidence" value="ECO:0007669"/>
    <property type="project" value="TreeGrafter"/>
</dbReference>
<dbReference type="Proteomes" id="UP001497525">
    <property type="component" value="Unassembled WGS sequence"/>
</dbReference>
<dbReference type="InterPro" id="IPR004156">
    <property type="entry name" value="OATP"/>
</dbReference>